<protein>
    <submittedName>
        <fullName evidence="2">Replication initiation protein</fullName>
    </submittedName>
</protein>
<proteinExistence type="predicted"/>
<evidence type="ECO:0000313" key="2">
    <source>
        <dbReference type="EMBL" id="TXC62144.1"/>
    </source>
</evidence>
<dbReference type="InterPro" id="IPR036390">
    <property type="entry name" value="WH_DNA-bd_sf"/>
</dbReference>
<evidence type="ECO:0000313" key="3">
    <source>
        <dbReference type="Proteomes" id="UP000321832"/>
    </source>
</evidence>
<dbReference type="EMBL" id="VOPW01000002">
    <property type="protein sequence ID" value="TXC62144.1"/>
    <property type="molecule type" value="Genomic_DNA"/>
</dbReference>
<feature type="compositionally biased region" description="Pro residues" evidence="1">
    <location>
        <begin position="137"/>
        <end position="149"/>
    </location>
</feature>
<comment type="caution">
    <text evidence="2">The sequence shown here is derived from an EMBL/GenBank/DDBJ whole genome shotgun (WGS) entry which is preliminary data.</text>
</comment>
<organism evidence="2 3">
    <name type="scientific">Piscinibacter aquaticus</name>
    <dbReference type="NCBI Taxonomy" id="392597"/>
    <lineage>
        <taxon>Bacteria</taxon>
        <taxon>Pseudomonadati</taxon>
        <taxon>Pseudomonadota</taxon>
        <taxon>Betaproteobacteria</taxon>
        <taxon>Burkholderiales</taxon>
        <taxon>Sphaerotilaceae</taxon>
        <taxon>Piscinibacter</taxon>
    </lineage>
</organism>
<dbReference type="Proteomes" id="UP000321832">
    <property type="component" value="Unassembled WGS sequence"/>
</dbReference>
<evidence type="ECO:0000256" key="1">
    <source>
        <dbReference type="SAM" id="MobiDB-lite"/>
    </source>
</evidence>
<dbReference type="Pfam" id="PF21205">
    <property type="entry name" value="Rep3_C"/>
    <property type="match status" value="1"/>
</dbReference>
<accession>A0A5C6TNS7</accession>
<dbReference type="InterPro" id="IPR036388">
    <property type="entry name" value="WH-like_DNA-bd_sf"/>
</dbReference>
<dbReference type="AlphaFoldDB" id="A0A5C6TNS7"/>
<dbReference type="SUPFAM" id="SSF46785">
    <property type="entry name" value="Winged helix' DNA-binding domain"/>
    <property type="match status" value="1"/>
</dbReference>
<dbReference type="Gene3D" id="1.10.10.10">
    <property type="entry name" value="Winged helix-like DNA-binding domain superfamily/Winged helix DNA-binding domain"/>
    <property type="match status" value="1"/>
</dbReference>
<reference evidence="2 3" key="1">
    <citation type="submission" date="2019-08" db="EMBL/GenBank/DDBJ databases">
        <authorList>
            <person name="Khan S.A."/>
            <person name="Jeon C.O."/>
            <person name="Jeong S.E."/>
        </authorList>
    </citation>
    <scope>NUCLEOTIDE SEQUENCE [LARGE SCALE GENOMIC DNA]</scope>
    <source>
        <strain evidence="3">IMCC1728</strain>
    </source>
</reference>
<name>A0A5C6TNS7_9BURK</name>
<feature type="region of interest" description="Disordered" evidence="1">
    <location>
        <begin position="125"/>
        <end position="153"/>
    </location>
</feature>
<keyword evidence="3" id="KW-1185">Reference proteome</keyword>
<sequence length="238" mass="26481">MKKAVAEINAATDLEIELIEHKQGRAVVEVQFAIRKKKQVVVGRRAKGPVDAHLIRRGELLGIRAAKLEGLIEEFDEDLVREKVAVLESRVGNSKLSNVDNPYSYLRSLVRNHQQGDIAASDAQELDATGKDAQTAPPKPTEAPTPRLLPPEEEWVQQRRDEIRERIQALSPEQKRALIDEALSHLGRQGLLNAVVSRRAAQGDILHGMLGATVVRIYGEREYGPDWNKKAPEGDLFA</sequence>
<gene>
    <name evidence="2" type="ORF">FSC37_22575</name>
</gene>